<keyword evidence="1" id="KW-0472">Membrane</keyword>
<feature type="transmembrane region" description="Helical" evidence="1">
    <location>
        <begin position="12"/>
        <end position="31"/>
    </location>
</feature>
<feature type="transmembrane region" description="Helical" evidence="1">
    <location>
        <begin position="38"/>
        <end position="60"/>
    </location>
</feature>
<comment type="caution">
    <text evidence="2">The sequence shown here is derived from an EMBL/GenBank/DDBJ whole genome shotgun (WGS) entry which is preliminary data.</text>
</comment>
<dbReference type="EMBL" id="QHCT01000008">
    <property type="protein sequence ID" value="RHX85649.1"/>
    <property type="molecule type" value="Genomic_DNA"/>
</dbReference>
<keyword evidence="1" id="KW-0812">Transmembrane</keyword>
<reference evidence="3" key="1">
    <citation type="submission" date="2018-05" db="EMBL/GenBank/DDBJ databases">
        <title>Leptospira yasudae sp. nov. and Leptospira stimsonii sp. nov., two pathogenic species of the genus Leptospira isolated from environmental sources.</title>
        <authorList>
            <person name="Casanovas-Massana A."/>
            <person name="Hamond C."/>
            <person name="Santos L.A."/>
            <person name="Hacker K.P."/>
            <person name="Balassiano I."/>
            <person name="Medeiros M.A."/>
            <person name="Reis M.G."/>
            <person name="Ko A.I."/>
            <person name="Wunder E.A."/>
        </authorList>
    </citation>
    <scope>NUCLEOTIDE SEQUENCE [LARGE SCALE GENOMIC DNA]</scope>
    <source>
        <strain evidence="3">Yale</strain>
    </source>
</reference>
<accession>A0A396YQZ9</accession>
<sequence length="66" mass="7414">MEEENDFSRSFPILRIGLGSGIFSGSLILEVKRDRSDLILFFFAIPFAGGGFGIAFLWILRAYPKI</sequence>
<dbReference type="Proteomes" id="UP000265798">
    <property type="component" value="Unassembled WGS sequence"/>
</dbReference>
<organism evidence="2 3">
    <name type="scientific">Leptospira stimsonii</name>
    <dbReference type="NCBI Taxonomy" id="2202203"/>
    <lineage>
        <taxon>Bacteria</taxon>
        <taxon>Pseudomonadati</taxon>
        <taxon>Spirochaetota</taxon>
        <taxon>Spirochaetia</taxon>
        <taxon>Leptospirales</taxon>
        <taxon>Leptospiraceae</taxon>
        <taxon>Leptospira</taxon>
    </lineage>
</organism>
<proteinExistence type="predicted"/>
<evidence type="ECO:0000256" key="1">
    <source>
        <dbReference type="SAM" id="Phobius"/>
    </source>
</evidence>
<evidence type="ECO:0000313" key="3">
    <source>
        <dbReference type="Proteomes" id="UP000265798"/>
    </source>
</evidence>
<dbReference type="AlphaFoldDB" id="A0A396YQZ9"/>
<gene>
    <name evidence="2" type="ORF">DLM75_20920</name>
</gene>
<protein>
    <submittedName>
        <fullName evidence="2">Uncharacterized protein</fullName>
    </submittedName>
</protein>
<name>A0A396YQZ9_9LEPT</name>
<keyword evidence="1" id="KW-1133">Transmembrane helix</keyword>
<evidence type="ECO:0000313" key="2">
    <source>
        <dbReference type="EMBL" id="RHX85649.1"/>
    </source>
</evidence>